<dbReference type="OrthoDB" id="1909609at2759"/>
<proteinExistence type="predicted"/>
<dbReference type="AlphaFoldDB" id="A0A835JZW8"/>
<comment type="caution">
    <text evidence="1">The sequence shown here is derived from an EMBL/GenBank/DDBJ whole genome shotgun (WGS) entry which is preliminary data.</text>
</comment>
<name>A0A835JZW8_9ROSI</name>
<gene>
    <name evidence="1" type="ORF">SADUNF_Sadunf08G0094100</name>
</gene>
<keyword evidence="2" id="KW-1185">Reference proteome</keyword>
<dbReference type="InterPro" id="IPR053262">
    <property type="entry name" value="ArsA_ATPase-like"/>
</dbReference>
<dbReference type="EMBL" id="JADGMS010000008">
    <property type="protein sequence ID" value="KAF9677305.1"/>
    <property type="molecule type" value="Genomic_DNA"/>
</dbReference>
<organism evidence="1 2">
    <name type="scientific">Salix dunnii</name>
    <dbReference type="NCBI Taxonomy" id="1413687"/>
    <lineage>
        <taxon>Eukaryota</taxon>
        <taxon>Viridiplantae</taxon>
        <taxon>Streptophyta</taxon>
        <taxon>Embryophyta</taxon>
        <taxon>Tracheophyta</taxon>
        <taxon>Spermatophyta</taxon>
        <taxon>Magnoliopsida</taxon>
        <taxon>eudicotyledons</taxon>
        <taxon>Gunneridae</taxon>
        <taxon>Pentapetalae</taxon>
        <taxon>rosids</taxon>
        <taxon>fabids</taxon>
        <taxon>Malpighiales</taxon>
        <taxon>Salicaceae</taxon>
        <taxon>Saliceae</taxon>
        <taxon>Salix</taxon>
    </lineage>
</organism>
<reference evidence="1 2" key="1">
    <citation type="submission" date="2020-10" db="EMBL/GenBank/DDBJ databases">
        <title>Plant Genome Project.</title>
        <authorList>
            <person name="Zhang R.-G."/>
        </authorList>
    </citation>
    <scope>NUCLEOTIDE SEQUENCE [LARGE SCALE GENOMIC DNA]</scope>
    <source>
        <strain evidence="1">FAFU-HL-1</strain>
        <tissue evidence="1">Leaf</tissue>
    </source>
</reference>
<dbReference type="PANTHER" id="PTHR43868:SF1">
    <property type="entry name" value="P-LOOP CONTAINING NUCLEOSIDE TRIPHOSPHATE HYDROLASES SUPERFAMILY PROTEIN"/>
    <property type="match status" value="1"/>
</dbReference>
<evidence type="ECO:0000313" key="1">
    <source>
        <dbReference type="EMBL" id="KAF9677305.1"/>
    </source>
</evidence>
<evidence type="ECO:0000313" key="2">
    <source>
        <dbReference type="Proteomes" id="UP000657918"/>
    </source>
</evidence>
<dbReference type="PANTHER" id="PTHR43868">
    <property type="entry name" value="OS02G0711200 PROTEIN"/>
    <property type="match status" value="1"/>
</dbReference>
<dbReference type="Proteomes" id="UP000657918">
    <property type="component" value="Chromosome 8"/>
</dbReference>
<protein>
    <submittedName>
        <fullName evidence="1">Uncharacterized protein</fullName>
    </submittedName>
</protein>
<sequence>MTSFSSSPSLLANPDSGFSLFKRSRGSGKATSAVFAAQLSVFNNITGCGFYLKYLRNLAEKTYLGRLAGPSFLRLVGEALSLSGSKYNFNGKTSAEIWDSLERILEEGSSAFSEPSMFGQLSCNGP</sequence>
<accession>A0A835JZW8</accession>